<organism evidence="2 3">
    <name type="scientific">Sphingobacterium thalpophilum</name>
    <dbReference type="NCBI Taxonomy" id="259"/>
    <lineage>
        <taxon>Bacteria</taxon>
        <taxon>Pseudomonadati</taxon>
        <taxon>Bacteroidota</taxon>
        <taxon>Sphingobacteriia</taxon>
        <taxon>Sphingobacteriales</taxon>
        <taxon>Sphingobacteriaceae</taxon>
        <taxon>Sphingobacterium</taxon>
    </lineage>
</organism>
<dbReference type="Pfam" id="PF08937">
    <property type="entry name" value="ThsB_TIR"/>
    <property type="match status" value="1"/>
</dbReference>
<accession>A0ABV4HE50</accession>
<evidence type="ECO:0000259" key="1">
    <source>
        <dbReference type="Pfam" id="PF08937"/>
    </source>
</evidence>
<name>A0ABV4HE50_9SPHI</name>
<gene>
    <name evidence="2" type="ORF">ABTW24_14335</name>
</gene>
<protein>
    <submittedName>
        <fullName evidence="2">TIR domain-containing protein</fullName>
    </submittedName>
</protein>
<reference evidence="2 3" key="1">
    <citation type="submission" date="2024-06" db="EMBL/GenBank/DDBJ databases">
        <title>Soil Sphingobacterium thalpophilum.</title>
        <authorList>
            <person name="Yang J."/>
            <person name="Li J."/>
        </authorList>
    </citation>
    <scope>NUCLEOTIDE SEQUENCE [LARGE SCALE GENOMIC DNA]</scope>
    <source>
        <strain evidence="2 3">22g91tb</strain>
    </source>
</reference>
<dbReference type="RefSeq" id="WP_282636160.1">
    <property type="nucleotide sequence ID" value="NZ_JALHSB010000001.1"/>
</dbReference>
<keyword evidence="3" id="KW-1185">Reference proteome</keyword>
<sequence>MAKWEDYVITKLSFNEEGNLIDKVIVHDDFEEHIGNAMLKNRQWLVEQVNKGKTFCCAERKTGGWSRICPFTRKVGGGFSWSTTLPKEIVKRKTFISYYHYEDQNYKERFKNLFGDLVTHKSVEDGDIDSDNSDGYIKQLIQNGYLADTTVLVVLIGPNTKHRKHIDWEISGALNPKVGDKCAGILGILLPSHPDFEKETYHPSLIPARLSDNLESGYAIIKDWTDDRVKMQEYIELAFEKRNTNYDDRDNSRLQMTKNTNE</sequence>
<proteinExistence type="predicted"/>
<dbReference type="EMBL" id="JBEOQB010000004">
    <property type="protein sequence ID" value="MEZ0452771.1"/>
    <property type="molecule type" value="Genomic_DNA"/>
</dbReference>
<dbReference type="InterPro" id="IPR015032">
    <property type="entry name" value="ThsB__TIR-like_domain"/>
</dbReference>
<feature type="domain" description="Thoeris protein ThsB TIR-like" evidence="1">
    <location>
        <begin position="95"/>
        <end position="192"/>
    </location>
</feature>
<evidence type="ECO:0000313" key="2">
    <source>
        <dbReference type="EMBL" id="MEZ0452771.1"/>
    </source>
</evidence>
<comment type="caution">
    <text evidence="2">The sequence shown here is derived from an EMBL/GenBank/DDBJ whole genome shotgun (WGS) entry which is preliminary data.</text>
</comment>
<dbReference type="Proteomes" id="UP001566204">
    <property type="component" value="Unassembled WGS sequence"/>
</dbReference>
<evidence type="ECO:0000313" key="3">
    <source>
        <dbReference type="Proteomes" id="UP001566204"/>
    </source>
</evidence>